<accession>A0A8S5SCV0</accession>
<evidence type="ECO:0000313" key="1">
    <source>
        <dbReference type="EMBL" id="DAF48774.1"/>
    </source>
</evidence>
<proteinExistence type="predicted"/>
<name>A0A8S5SCV0_9CAUD</name>
<reference evidence="1" key="1">
    <citation type="journal article" date="2021" name="Proc. Natl. Acad. Sci. U.S.A.">
        <title>A Catalog of Tens of Thousands of Viruses from Human Metagenomes Reveals Hidden Associations with Chronic Diseases.</title>
        <authorList>
            <person name="Tisza M.J."/>
            <person name="Buck C.B."/>
        </authorList>
    </citation>
    <scope>NUCLEOTIDE SEQUENCE</scope>
    <source>
        <strain evidence="1">Ctt1f11</strain>
    </source>
</reference>
<keyword evidence="1" id="KW-0575">Peroxidase</keyword>
<sequence>MTLEEAINHAEEVAATSCDECREEHEQLATWLKELKKLKTESIVISKYSTAWDAAQLIINTKCGYKPAYSKRETIMNIFDKEEIWALGRHLLAYAEVENELKMNERNML</sequence>
<organism evidence="1">
    <name type="scientific">Siphoviridae sp. ctt1f11</name>
    <dbReference type="NCBI Taxonomy" id="2827959"/>
    <lineage>
        <taxon>Viruses</taxon>
        <taxon>Duplodnaviria</taxon>
        <taxon>Heunggongvirae</taxon>
        <taxon>Uroviricota</taxon>
        <taxon>Caudoviricetes</taxon>
    </lineage>
</organism>
<dbReference type="EMBL" id="BK032573">
    <property type="protein sequence ID" value="DAF48774.1"/>
    <property type="molecule type" value="Genomic_DNA"/>
</dbReference>
<keyword evidence="1" id="KW-0560">Oxidoreductase</keyword>
<protein>
    <submittedName>
        <fullName evidence="1">Thiol peroxidase</fullName>
    </submittedName>
</protein>
<dbReference type="GO" id="GO:0004601">
    <property type="term" value="F:peroxidase activity"/>
    <property type="evidence" value="ECO:0007669"/>
    <property type="project" value="UniProtKB-KW"/>
</dbReference>